<reference evidence="2" key="1">
    <citation type="submission" date="2021-05" db="EMBL/GenBank/DDBJ databases">
        <authorList>
            <person name="Alioto T."/>
            <person name="Alioto T."/>
            <person name="Gomez Garrido J."/>
        </authorList>
    </citation>
    <scope>NUCLEOTIDE SEQUENCE</scope>
</reference>
<proteinExistence type="predicted"/>
<protein>
    <submittedName>
        <fullName evidence="2">Uncharacterized protein</fullName>
    </submittedName>
</protein>
<evidence type="ECO:0000256" key="1">
    <source>
        <dbReference type="SAM" id="MobiDB-lite"/>
    </source>
</evidence>
<feature type="compositionally biased region" description="Basic residues" evidence="1">
    <location>
        <begin position="1"/>
        <end position="14"/>
    </location>
</feature>
<name>A0A8D8Y4M3_9HEMI</name>
<organism evidence="2">
    <name type="scientific">Cacopsylla melanoneura</name>
    <dbReference type="NCBI Taxonomy" id="428564"/>
    <lineage>
        <taxon>Eukaryota</taxon>
        <taxon>Metazoa</taxon>
        <taxon>Ecdysozoa</taxon>
        <taxon>Arthropoda</taxon>
        <taxon>Hexapoda</taxon>
        <taxon>Insecta</taxon>
        <taxon>Pterygota</taxon>
        <taxon>Neoptera</taxon>
        <taxon>Paraneoptera</taxon>
        <taxon>Hemiptera</taxon>
        <taxon>Sternorrhyncha</taxon>
        <taxon>Psylloidea</taxon>
        <taxon>Psyllidae</taxon>
        <taxon>Psyllinae</taxon>
        <taxon>Cacopsylla</taxon>
    </lineage>
</organism>
<evidence type="ECO:0000313" key="2">
    <source>
        <dbReference type="EMBL" id="CAG6718324.1"/>
    </source>
</evidence>
<feature type="compositionally biased region" description="Basic and acidic residues" evidence="1">
    <location>
        <begin position="77"/>
        <end position="87"/>
    </location>
</feature>
<feature type="region of interest" description="Disordered" evidence="1">
    <location>
        <begin position="1"/>
        <end position="108"/>
    </location>
</feature>
<dbReference type="AlphaFoldDB" id="A0A8D8Y4M3"/>
<feature type="compositionally biased region" description="Basic and acidic residues" evidence="1">
    <location>
        <begin position="18"/>
        <end position="35"/>
    </location>
</feature>
<sequence>MNKSRRRSRSRTRSRSPMARDRDRSSSDYSYDKDSKRRKRHSPAYKSFSNERNNRTRRHVFGSSAERRFKRSHRRSPFSDEYKDNKYALRSGSHHQRSVCKTVLEKKE</sequence>
<dbReference type="EMBL" id="HBUF01357301">
    <property type="protein sequence ID" value="CAG6718324.1"/>
    <property type="molecule type" value="Transcribed_RNA"/>
</dbReference>
<accession>A0A8D8Y4M3</accession>